<reference evidence="3" key="2">
    <citation type="submission" date="2023-07" db="EMBL/GenBank/DDBJ databases">
        <title>Zobellia barbeyronii sp. nov., a new marine flavobacterium, isolated from green and red algae.</title>
        <authorList>
            <person name="Nedashkovskaya O.I."/>
            <person name="Otstavnykh N."/>
            <person name="Zhukova N."/>
            <person name="Guzev K."/>
            <person name="Chausova V."/>
            <person name="Tekutyeva L."/>
            <person name="Mikhailov V."/>
            <person name="Isaeva M."/>
        </authorList>
    </citation>
    <scope>NUCLEOTIDE SEQUENCE [LARGE SCALE GENOMIC DNA]</scope>
    <source>
        <strain evidence="3">KMM 6746</strain>
    </source>
</reference>
<comment type="caution">
    <text evidence="2">The sequence shown here is derived from an EMBL/GenBank/DDBJ whole genome shotgun (WGS) entry which is preliminary data.</text>
</comment>
<dbReference type="Proteomes" id="UP000740413">
    <property type="component" value="Unassembled WGS sequence"/>
</dbReference>
<protein>
    <submittedName>
        <fullName evidence="2">Uncharacterized protein</fullName>
    </submittedName>
</protein>
<organism evidence="2 3">
    <name type="scientific">Zobellia barbeyronii</name>
    <dbReference type="NCBI Taxonomy" id="2748009"/>
    <lineage>
        <taxon>Bacteria</taxon>
        <taxon>Pseudomonadati</taxon>
        <taxon>Bacteroidota</taxon>
        <taxon>Flavobacteriia</taxon>
        <taxon>Flavobacteriales</taxon>
        <taxon>Flavobacteriaceae</taxon>
        <taxon>Zobellia</taxon>
    </lineage>
</organism>
<feature type="transmembrane region" description="Helical" evidence="1">
    <location>
        <begin position="7"/>
        <end position="26"/>
    </location>
</feature>
<evidence type="ECO:0000313" key="2">
    <source>
        <dbReference type="EMBL" id="MBT2163660.1"/>
    </source>
</evidence>
<evidence type="ECO:0000256" key="1">
    <source>
        <dbReference type="SAM" id="Phobius"/>
    </source>
</evidence>
<sequence length="172" mass="20064">MSPNTKIKYGIGILILEIILLGLWIYSMKPDPSVSIGIVLIVPILFGINLIIGVTLFYLKKPFSKLFLVNAFVCPLIFYALWNLWFVNYHERNNTEYKFSINDVVYELSIGKNNEYFYLCDENNNGRVYVGKYENKGDSLLLKDSDFEMYIIDNKLYEFPEKRTEINLIGTE</sequence>
<keyword evidence="1" id="KW-1133">Transmembrane helix</keyword>
<dbReference type="EMBL" id="JACATN010000021">
    <property type="protein sequence ID" value="MBT2163660.1"/>
    <property type="molecule type" value="Genomic_DNA"/>
</dbReference>
<accession>A0ABS5WLI2</accession>
<reference evidence="2 3" key="1">
    <citation type="submission" date="2020-06" db="EMBL/GenBank/DDBJ databases">
        <authorList>
            <person name="Isaeva M.P."/>
            <person name="Chernysheva N.Y."/>
        </authorList>
    </citation>
    <scope>NUCLEOTIDE SEQUENCE [LARGE SCALE GENOMIC DNA]</scope>
    <source>
        <strain evidence="2 3">KMM 6746</strain>
    </source>
</reference>
<feature type="transmembrane region" description="Helical" evidence="1">
    <location>
        <begin position="66"/>
        <end position="85"/>
    </location>
</feature>
<dbReference type="RefSeq" id="WP_214613594.1">
    <property type="nucleotide sequence ID" value="NZ_JACATN010000021.1"/>
</dbReference>
<keyword evidence="3" id="KW-1185">Reference proteome</keyword>
<keyword evidence="1" id="KW-0472">Membrane</keyword>
<name>A0ABS5WLI2_9FLAO</name>
<gene>
    <name evidence="2" type="ORF">HW347_20505</name>
</gene>
<evidence type="ECO:0000313" key="3">
    <source>
        <dbReference type="Proteomes" id="UP000740413"/>
    </source>
</evidence>
<feature type="transmembrane region" description="Helical" evidence="1">
    <location>
        <begin position="38"/>
        <end position="59"/>
    </location>
</feature>
<keyword evidence="1" id="KW-0812">Transmembrane</keyword>
<proteinExistence type="predicted"/>